<accession>A0A4U0V163</accession>
<name>A0A4U0V163_9PEZI</name>
<evidence type="ECO:0000313" key="2">
    <source>
        <dbReference type="EMBL" id="KAK0986494.1"/>
    </source>
</evidence>
<comment type="caution">
    <text evidence="3">The sequence shown here is derived from an EMBL/GenBank/DDBJ whole genome shotgun (WGS) entry which is preliminary data.</text>
</comment>
<feature type="compositionally biased region" description="Basic and acidic residues" evidence="1">
    <location>
        <begin position="229"/>
        <end position="239"/>
    </location>
</feature>
<evidence type="ECO:0000313" key="3">
    <source>
        <dbReference type="EMBL" id="TKA41335.1"/>
    </source>
</evidence>
<keyword evidence="5" id="KW-1185">Reference proteome</keyword>
<feature type="compositionally biased region" description="Basic and acidic residues" evidence="1">
    <location>
        <begin position="66"/>
        <end position="80"/>
    </location>
</feature>
<feature type="region of interest" description="Disordered" evidence="1">
    <location>
        <begin position="66"/>
        <end position="118"/>
    </location>
</feature>
<sequence length="373" mass="39211">MTPEDRATFAAAPKSINNDALLDLSIRYTPAQIALHANAGRAASVISTSKVSERLYDSIGRIAAREGRSRAEVKGERDAARQSALARRPESIVGTGVLNPGSDDDDDDVEMEDGGEQAAGRELTAGDLLRAIEGPKALTDAEMEAFCRFDETRDYGTDNAEDDAEDDVEDDDVEMAVEVLLAAVEGPEPLVYVAPAINQTASTALSNPQGTVAQSITDAAAEVEAKTERLTVDDGEPSRHTVTGSGGGQGSITTLSSAPTGTDVVNSDSTSAAPGVAALRQRLRALEVNGLFAADEVHVMDGEIMKLSVRHSVEEIVEMLNTGTGPTSEYGTQVVQEVVDAAVVGVAAQKGQDLEVFRAELEEMRVANGVVTR</sequence>
<dbReference type="EMBL" id="NAJP01000028">
    <property type="protein sequence ID" value="TKA41335.1"/>
    <property type="molecule type" value="Genomic_DNA"/>
</dbReference>
<reference evidence="3 4" key="1">
    <citation type="submission" date="2017-03" db="EMBL/GenBank/DDBJ databases">
        <title>Genomes of endolithic fungi from Antarctica.</title>
        <authorList>
            <person name="Coleine C."/>
            <person name="Masonjones S."/>
            <person name="Stajich J.E."/>
        </authorList>
    </citation>
    <scope>NUCLEOTIDE SEQUENCE [LARGE SCALE GENOMIC DNA]</scope>
    <source>
        <strain evidence="3 4">CCFEE 5311</strain>
    </source>
</reference>
<dbReference type="Proteomes" id="UP000310066">
    <property type="component" value="Unassembled WGS sequence"/>
</dbReference>
<dbReference type="Proteomes" id="UP001175353">
    <property type="component" value="Unassembled WGS sequence"/>
</dbReference>
<organism evidence="3 4">
    <name type="scientific">Friedmanniomyces endolithicus</name>
    <dbReference type="NCBI Taxonomy" id="329885"/>
    <lineage>
        <taxon>Eukaryota</taxon>
        <taxon>Fungi</taxon>
        <taxon>Dikarya</taxon>
        <taxon>Ascomycota</taxon>
        <taxon>Pezizomycotina</taxon>
        <taxon>Dothideomycetes</taxon>
        <taxon>Dothideomycetidae</taxon>
        <taxon>Mycosphaerellales</taxon>
        <taxon>Teratosphaeriaceae</taxon>
        <taxon>Friedmanniomyces</taxon>
    </lineage>
</organism>
<evidence type="ECO:0000313" key="4">
    <source>
        <dbReference type="Proteomes" id="UP000310066"/>
    </source>
</evidence>
<protein>
    <submittedName>
        <fullName evidence="3">Uncharacterized protein</fullName>
    </submittedName>
</protein>
<feature type="region of interest" description="Disordered" evidence="1">
    <location>
        <begin position="229"/>
        <end position="269"/>
    </location>
</feature>
<dbReference type="EMBL" id="JAUJLE010000087">
    <property type="protein sequence ID" value="KAK0986494.1"/>
    <property type="molecule type" value="Genomic_DNA"/>
</dbReference>
<proteinExistence type="predicted"/>
<dbReference type="OrthoDB" id="10319530at2759"/>
<dbReference type="AlphaFoldDB" id="A0A4U0V163"/>
<gene>
    <name evidence="3" type="ORF">B0A54_06237</name>
    <name evidence="2" type="ORF">LTR91_010209</name>
</gene>
<evidence type="ECO:0000313" key="5">
    <source>
        <dbReference type="Proteomes" id="UP001175353"/>
    </source>
</evidence>
<reference evidence="2" key="2">
    <citation type="submission" date="2023-06" db="EMBL/GenBank/DDBJ databases">
        <title>Black Yeasts Isolated from many extreme environments.</title>
        <authorList>
            <person name="Coleine C."/>
            <person name="Stajich J.E."/>
            <person name="Selbmann L."/>
        </authorList>
    </citation>
    <scope>NUCLEOTIDE SEQUENCE</scope>
    <source>
        <strain evidence="2">CCFEE 5200</strain>
    </source>
</reference>
<evidence type="ECO:0000256" key="1">
    <source>
        <dbReference type="SAM" id="MobiDB-lite"/>
    </source>
</evidence>
<feature type="compositionally biased region" description="Polar residues" evidence="1">
    <location>
        <begin position="258"/>
        <end position="269"/>
    </location>
</feature>
<feature type="compositionally biased region" description="Acidic residues" evidence="1">
    <location>
        <begin position="102"/>
        <end position="115"/>
    </location>
</feature>